<reference evidence="1" key="1">
    <citation type="submission" date="2023-04" db="EMBL/GenBank/DDBJ databases">
        <title>Phytophthora fragariaefolia NBRC 109709.</title>
        <authorList>
            <person name="Ichikawa N."/>
            <person name="Sato H."/>
            <person name="Tonouchi N."/>
        </authorList>
    </citation>
    <scope>NUCLEOTIDE SEQUENCE</scope>
    <source>
        <strain evidence="1">NBRC 109709</strain>
    </source>
</reference>
<protein>
    <submittedName>
        <fullName evidence="1">Unnamed protein product</fullName>
    </submittedName>
</protein>
<keyword evidence="2" id="KW-1185">Reference proteome</keyword>
<dbReference type="AlphaFoldDB" id="A0A9W7CVU0"/>
<dbReference type="EMBL" id="BSXT01001727">
    <property type="protein sequence ID" value="GMF44750.1"/>
    <property type="molecule type" value="Genomic_DNA"/>
</dbReference>
<evidence type="ECO:0000313" key="1">
    <source>
        <dbReference type="EMBL" id="GMF44750.1"/>
    </source>
</evidence>
<comment type="caution">
    <text evidence="1">The sequence shown here is derived from an EMBL/GenBank/DDBJ whole genome shotgun (WGS) entry which is preliminary data.</text>
</comment>
<evidence type="ECO:0000313" key="2">
    <source>
        <dbReference type="Proteomes" id="UP001165121"/>
    </source>
</evidence>
<name>A0A9W7CVU0_9STRA</name>
<proteinExistence type="predicted"/>
<sequence>MELWQCAKNAACTTHAKDGAVGGVKLSSTEAAQMLVEVLRLDEAPRTSARCTESFTPTGNQIPKSQHGCGSALI</sequence>
<dbReference type="Proteomes" id="UP001165121">
    <property type="component" value="Unassembled WGS sequence"/>
</dbReference>
<gene>
    <name evidence="1" type="ORF">Pfra01_001573600</name>
</gene>
<accession>A0A9W7CVU0</accession>
<organism evidence="1 2">
    <name type="scientific">Phytophthora fragariaefolia</name>
    <dbReference type="NCBI Taxonomy" id="1490495"/>
    <lineage>
        <taxon>Eukaryota</taxon>
        <taxon>Sar</taxon>
        <taxon>Stramenopiles</taxon>
        <taxon>Oomycota</taxon>
        <taxon>Peronosporomycetes</taxon>
        <taxon>Peronosporales</taxon>
        <taxon>Peronosporaceae</taxon>
        <taxon>Phytophthora</taxon>
    </lineage>
</organism>